<keyword evidence="2" id="KW-1185">Reference proteome</keyword>
<protein>
    <submittedName>
        <fullName evidence="1">Uncharacterized protein</fullName>
    </submittedName>
</protein>
<evidence type="ECO:0000313" key="1">
    <source>
        <dbReference type="EMBL" id="KAK4593320.1"/>
    </source>
</evidence>
<comment type="caution">
    <text evidence="1">The sequence shown here is derived from an EMBL/GenBank/DDBJ whole genome shotgun (WGS) entry which is preliminary data.</text>
</comment>
<reference evidence="1 2" key="1">
    <citation type="journal article" date="2023" name="G3 (Bethesda)">
        <title>A haplotype-resolved chromosome-scale genome for Quercus rubra L. provides insights into the genetics of adaptive traits for red oak species.</title>
        <authorList>
            <person name="Kapoor B."/>
            <person name="Jenkins J."/>
            <person name="Schmutz J."/>
            <person name="Zhebentyayeva T."/>
            <person name="Kuelheim C."/>
            <person name="Coggeshall M."/>
            <person name="Heim C."/>
            <person name="Lasky J.R."/>
            <person name="Leites L."/>
            <person name="Islam-Faridi N."/>
            <person name="Romero-Severson J."/>
            <person name="DeLeo V.L."/>
            <person name="Lucas S.M."/>
            <person name="Lazic D."/>
            <person name="Gailing O."/>
            <person name="Carlson J."/>
            <person name="Staton M."/>
        </authorList>
    </citation>
    <scope>NUCLEOTIDE SEQUENCE [LARGE SCALE GENOMIC DNA]</scope>
    <source>
        <strain evidence="1">Pseudo-F2</strain>
    </source>
</reference>
<name>A0AAN7J0S0_QUERU</name>
<proteinExistence type="predicted"/>
<gene>
    <name evidence="1" type="ORF">RGQ29_017443</name>
</gene>
<evidence type="ECO:0000313" key="2">
    <source>
        <dbReference type="Proteomes" id="UP001324115"/>
    </source>
</evidence>
<dbReference type="Proteomes" id="UP001324115">
    <property type="component" value="Unassembled WGS sequence"/>
</dbReference>
<dbReference type="AlphaFoldDB" id="A0AAN7J0S0"/>
<sequence>MVTTSNPSSDLRVTLHEPLENLPSSLYFIVTELKFDVGKPTLLVRHPTHPPLEDLSGSGDIAKHLFHVNVLVPQLIHSWQESDGTVPNVPRVVDEFIHHLNLGVLQPQRVVPIIHLESSFPNGASSIEVLLRLLPLRVLDPNTDIPSHAAD</sequence>
<dbReference type="EMBL" id="JAXUIC010000004">
    <property type="protein sequence ID" value="KAK4593320.1"/>
    <property type="molecule type" value="Genomic_DNA"/>
</dbReference>
<accession>A0AAN7J0S0</accession>
<organism evidence="1 2">
    <name type="scientific">Quercus rubra</name>
    <name type="common">Northern red oak</name>
    <name type="synonym">Quercus borealis</name>
    <dbReference type="NCBI Taxonomy" id="3512"/>
    <lineage>
        <taxon>Eukaryota</taxon>
        <taxon>Viridiplantae</taxon>
        <taxon>Streptophyta</taxon>
        <taxon>Embryophyta</taxon>
        <taxon>Tracheophyta</taxon>
        <taxon>Spermatophyta</taxon>
        <taxon>Magnoliopsida</taxon>
        <taxon>eudicotyledons</taxon>
        <taxon>Gunneridae</taxon>
        <taxon>Pentapetalae</taxon>
        <taxon>rosids</taxon>
        <taxon>fabids</taxon>
        <taxon>Fagales</taxon>
        <taxon>Fagaceae</taxon>
        <taxon>Quercus</taxon>
    </lineage>
</organism>